<name>A0ABW4V3M8_9MICO</name>
<evidence type="ECO:0008006" key="4">
    <source>
        <dbReference type="Google" id="ProtNLM"/>
    </source>
</evidence>
<gene>
    <name evidence="2" type="ORF">ACFSL2_01145</name>
</gene>
<dbReference type="EMBL" id="JBHUHF010000001">
    <property type="protein sequence ID" value="MFD2024110.1"/>
    <property type="molecule type" value="Genomic_DNA"/>
</dbReference>
<sequence length="116" mass="12871">MATQSGEPRKIRWTVPAVDTSVIAWLDAQTKPTQSLRWLVREAIQHHGYTDVVYQPVEQLPHLGHPTRAEQSDDGPSSSPAPRDEESTPAPADDSEESTQPAKQVSIDEIMSSTRR</sequence>
<reference evidence="3" key="1">
    <citation type="journal article" date="2019" name="Int. J. Syst. Evol. Microbiol.">
        <title>The Global Catalogue of Microorganisms (GCM) 10K type strain sequencing project: providing services to taxonomists for standard genome sequencing and annotation.</title>
        <authorList>
            <consortium name="The Broad Institute Genomics Platform"/>
            <consortium name="The Broad Institute Genome Sequencing Center for Infectious Disease"/>
            <person name="Wu L."/>
            <person name="Ma J."/>
        </authorList>
    </citation>
    <scope>NUCLEOTIDE SEQUENCE [LARGE SCALE GENOMIC DNA]</scope>
    <source>
        <strain evidence="3">CCM 7043</strain>
    </source>
</reference>
<evidence type="ECO:0000313" key="3">
    <source>
        <dbReference type="Proteomes" id="UP001597338"/>
    </source>
</evidence>
<feature type="region of interest" description="Disordered" evidence="1">
    <location>
        <begin position="57"/>
        <end position="116"/>
    </location>
</feature>
<evidence type="ECO:0000313" key="2">
    <source>
        <dbReference type="EMBL" id="MFD2024110.1"/>
    </source>
</evidence>
<proteinExistence type="predicted"/>
<organism evidence="2 3">
    <name type="scientific">Promicromonospora aerolata</name>
    <dbReference type="NCBI Taxonomy" id="195749"/>
    <lineage>
        <taxon>Bacteria</taxon>
        <taxon>Bacillati</taxon>
        <taxon>Actinomycetota</taxon>
        <taxon>Actinomycetes</taxon>
        <taxon>Micrococcales</taxon>
        <taxon>Promicromonosporaceae</taxon>
        <taxon>Promicromonospora</taxon>
    </lineage>
</organism>
<dbReference type="Proteomes" id="UP001597338">
    <property type="component" value="Unassembled WGS sequence"/>
</dbReference>
<evidence type="ECO:0000256" key="1">
    <source>
        <dbReference type="SAM" id="MobiDB-lite"/>
    </source>
</evidence>
<protein>
    <recommendedName>
        <fullName evidence="4">Arc/MetJ-type ribon-helix-helix transcriptional regulator</fullName>
    </recommendedName>
</protein>
<keyword evidence="3" id="KW-1185">Reference proteome</keyword>
<dbReference type="RefSeq" id="WP_377196085.1">
    <property type="nucleotide sequence ID" value="NZ_JBHUHF010000001.1"/>
</dbReference>
<accession>A0ABW4V3M8</accession>
<comment type="caution">
    <text evidence="2">The sequence shown here is derived from an EMBL/GenBank/DDBJ whole genome shotgun (WGS) entry which is preliminary data.</text>
</comment>